<evidence type="ECO:0008006" key="3">
    <source>
        <dbReference type="Google" id="ProtNLM"/>
    </source>
</evidence>
<dbReference type="PATRIC" id="fig|483214.13.peg.1299"/>
<dbReference type="HOGENOM" id="CLU_2340162_0_0_2"/>
<dbReference type="Pfam" id="PF09870">
    <property type="entry name" value="DUF2097"/>
    <property type="match status" value="1"/>
</dbReference>
<dbReference type="InterPro" id="IPR019208">
    <property type="entry name" value="DUF2097"/>
</dbReference>
<dbReference type="Proteomes" id="UP000003489">
    <property type="component" value="Unassembled WGS sequence"/>
</dbReference>
<gene>
    <name evidence="1" type="ORF">METSMIALI_01352</name>
</gene>
<accession>B9AG51</accession>
<comment type="caution">
    <text evidence="1">The sequence shown here is derived from an EMBL/GenBank/DDBJ whole genome shotgun (WGS) entry which is preliminary data.</text>
</comment>
<dbReference type="EMBL" id="ABYW01000012">
    <property type="protein sequence ID" value="EEE42441.1"/>
    <property type="molecule type" value="Genomic_DNA"/>
</dbReference>
<dbReference type="AlphaFoldDB" id="B9AG51"/>
<organism evidence="1 2">
    <name type="scientific">Methanobrevibacter smithii DSM 2375</name>
    <dbReference type="NCBI Taxonomy" id="483214"/>
    <lineage>
        <taxon>Archaea</taxon>
        <taxon>Methanobacteriati</taxon>
        <taxon>Methanobacteriota</taxon>
        <taxon>Methanomada group</taxon>
        <taxon>Methanobacteria</taxon>
        <taxon>Methanobacteriales</taxon>
        <taxon>Methanobacteriaceae</taxon>
        <taxon>Methanobrevibacter</taxon>
    </lineage>
</organism>
<protein>
    <recommendedName>
        <fullName evidence="3">DUF2097 domain-containing protein</fullName>
    </recommendedName>
</protein>
<reference evidence="1 2" key="1">
    <citation type="submission" date="2008-10" db="EMBL/GenBank/DDBJ databases">
        <authorList>
            <person name="Fulton L."/>
            <person name="Clifton S."/>
            <person name="Fulton B."/>
            <person name="Xu J."/>
            <person name="Minx P."/>
            <person name="Pepin K.H."/>
            <person name="Johnson M."/>
            <person name="Bhonagiri V."/>
            <person name="Nash W.E."/>
            <person name="Mardis E.R."/>
            <person name="Wilson R.K."/>
        </authorList>
    </citation>
    <scope>NUCLEOTIDE SEQUENCE [LARGE SCALE GENOMIC DNA]</scope>
    <source>
        <strain evidence="1 2">DSM 2375</strain>
    </source>
</reference>
<evidence type="ECO:0000313" key="1">
    <source>
        <dbReference type="EMBL" id="EEE42441.1"/>
    </source>
</evidence>
<name>B9AG51_METSM</name>
<sequence>MCDNMVKEIKMSAEEAIEYVRENVQIRDILEISYNRIFAPGEVLNIISEDEETGEGLRVSLQLNGEILNQVVDVDFKEIKDDLLELRHIKGDKITIVEVYD</sequence>
<proteinExistence type="predicted"/>
<reference evidence="1 2" key="2">
    <citation type="submission" date="2008-11" db="EMBL/GenBank/DDBJ databases">
        <title>Draft genome sequence of Methanobrevibacter smithii (DSM 2375).</title>
        <authorList>
            <person name="Sudarsanam P."/>
            <person name="Ley R."/>
            <person name="Guruge J."/>
            <person name="Turnbaugh P.J."/>
            <person name="Mahowald M."/>
            <person name="Liep D."/>
            <person name="Gordon J."/>
        </authorList>
    </citation>
    <scope>NUCLEOTIDE SEQUENCE [LARGE SCALE GENOMIC DNA]</scope>
    <source>
        <strain evidence="1 2">DSM 2375</strain>
    </source>
</reference>
<evidence type="ECO:0000313" key="2">
    <source>
        <dbReference type="Proteomes" id="UP000003489"/>
    </source>
</evidence>